<gene>
    <name evidence="1" type="ORF">GHK24_01000</name>
</gene>
<sequence length="140" mass="15452">MFSPSRDDVRLFFCTTYRKLHERLPLDGAEVLAATVIEQHPELHALLADREAAQQADAGTGAAQPFLHLSLHLAIAEQLSIDQPPGIRALHGKLCARLDAHDAEHRLIDCLAETIWQAQRDGTAPDGEAYLERLRRSASA</sequence>
<protein>
    <submittedName>
        <fullName evidence="1">DUF1841 family protein</fullName>
    </submittedName>
</protein>
<proteinExistence type="predicted"/>
<organism evidence="1 2">
    <name type="scientific">Rhodocyclus tenuis</name>
    <name type="common">Rhodospirillum tenue</name>
    <dbReference type="NCBI Taxonomy" id="1066"/>
    <lineage>
        <taxon>Bacteria</taxon>
        <taxon>Pseudomonadati</taxon>
        <taxon>Pseudomonadota</taxon>
        <taxon>Betaproteobacteria</taxon>
        <taxon>Rhodocyclales</taxon>
        <taxon>Rhodocyclaceae</taxon>
        <taxon>Rhodocyclus</taxon>
    </lineage>
</organism>
<comment type="caution">
    <text evidence="1">The sequence shown here is derived from an EMBL/GenBank/DDBJ whole genome shotgun (WGS) entry which is preliminary data.</text>
</comment>
<evidence type="ECO:0000313" key="2">
    <source>
        <dbReference type="Proteomes" id="UP000480275"/>
    </source>
</evidence>
<dbReference type="AlphaFoldDB" id="A0A6L5JTK0"/>
<reference evidence="1 2" key="1">
    <citation type="submission" date="2019-10" db="EMBL/GenBank/DDBJ databases">
        <title>Whole-genome sequence of the purple nonsulfur photosynthetic bacterium Rhodocyclus tenuis.</title>
        <authorList>
            <person name="Kyndt J.A."/>
            <person name="Meyer T.E."/>
        </authorList>
    </citation>
    <scope>NUCLEOTIDE SEQUENCE [LARGE SCALE GENOMIC DNA]</scope>
    <source>
        <strain evidence="1 2">DSM 110</strain>
    </source>
</reference>
<dbReference type="EMBL" id="WIXJ01000001">
    <property type="protein sequence ID" value="MQY50361.1"/>
    <property type="molecule type" value="Genomic_DNA"/>
</dbReference>
<evidence type="ECO:0000313" key="1">
    <source>
        <dbReference type="EMBL" id="MQY50361.1"/>
    </source>
</evidence>
<accession>A0A6L5JTK0</accession>
<dbReference type="Pfam" id="PF08897">
    <property type="entry name" value="DUF1841"/>
    <property type="match status" value="1"/>
</dbReference>
<name>A0A6L5JTK0_RHOTE</name>
<dbReference type="InterPro" id="IPR014993">
    <property type="entry name" value="DUF1841"/>
</dbReference>
<dbReference type="Proteomes" id="UP000480275">
    <property type="component" value="Unassembled WGS sequence"/>
</dbReference>
<dbReference type="OrthoDB" id="9789432at2"/>